<accession>A0ACD5YIB4</accession>
<reference evidence="1" key="2">
    <citation type="submission" date="2025-09" db="UniProtKB">
        <authorList>
            <consortium name="EnsemblPlants"/>
        </authorList>
    </citation>
    <scope>IDENTIFICATION</scope>
</reference>
<reference evidence="1" key="1">
    <citation type="submission" date="2021-05" db="EMBL/GenBank/DDBJ databases">
        <authorList>
            <person name="Scholz U."/>
            <person name="Mascher M."/>
            <person name="Fiebig A."/>
        </authorList>
    </citation>
    <scope>NUCLEOTIDE SEQUENCE [LARGE SCALE GENOMIC DNA]</scope>
</reference>
<dbReference type="EnsemblPlants" id="AVESA.00010b.r2.5DG0982870.1">
    <property type="protein sequence ID" value="AVESA.00010b.r2.5DG0982870.1.CDS.1"/>
    <property type="gene ID" value="AVESA.00010b.r2.5DG0982870"/>
</dbReference>
<protein>
    <submittedName>
        <fullName evidence="1">Uncharacterized protein</fullName>
    </submittedName>
</protein>
<proteinExistence type="predicted"/>
<keyword evidence="2" id="KW-1185">Reference proteome</keyword>
<dbReference type="Proteomes" id="UP001732700">
    <property type="component" value="Chromosome 5D"/>
</dbReference>
<organism evidence="1 2">
    <name type="scientific">Avena sativa</name>
    <name type="common">Oat</name>
    <dbReference type="NCBI Taxonomy" id="4498"/>
    <lineage>
        <taxon>Eukaryota</taxon>
        <taxon>Viridiplantae</taxon>
        <taxon>Streptophyta</taxon>
        <taxon>Embryophyta</taxon>
        <taxon>Tracheophyta</taxon>
        <taxon>Spermatophyta</taxon>
        <taxon>Magnoliopsida</taxon>
        <taxon>Liliopsida</taxon>
        <taxon>Poales</taxon>
        <taxon>Poaceae</taxon>
        <taxon>BOP clade</taxon>
        <taxon>Pooideae</taxon>
        <taxon>Poodae</taxon>
        <taxon>Poeae</taxon>
        <taxon>Poeae Chloroplast Group 1 (Aveneae type)</taxon>
        <taxon>Aveninae</taxon>
        <taxon>Avena</taxon>
    </lineage>
</organism>
<evidence type="ECO:0000313" key="2">
    <source>
        <dbReference type="Proteomes" id="UP001732700"/>
    </source>
</evidence>
<evidence type="ECO:0000313" key="1">
    <source>
        <dbReference type="EnsemblPlants" id="AVESA.00010b.r2.5DG0982870.1.CDS.1"/>
    </source>
</evidence>
<name>A0ACD5YIB4_AVESA</name>
<sequence>MTTHAPTRWTKPESGVLKLNCDGAFNGNKYTGSTGCIIRDSHERVLGARARWYGALTDALHADALAVRDGVAFSVRWRTYGLRVETDSQMLVNMWLNRESHMTEITPILREIEEISKLFNSFEISYIFRNANLAAHGCANEASRNPECMWIGREPISIVQVIESECNPT</sequence>